<keyword evidence="1" id="KW-0812">Transmembrane</keyword>
<reference evidence="4" key="1">
    <citation type="journal article" date="2019" name="Int. J. Syst. Evol. Microbiol.">
        <title>The Global Catalogue of Microorganisms (GCM) 10K type strain sequencing project: providing services to taxonomists for standard genome sequencing and annotation.</title>
        <authorList>
            <consortium name="The Broad Institute Genomics Platform"/>
            <consortium name="The Broad Institute Genome Sequencing Center for Infectious Disease"/>
            <person name="Wu L."/>
            <person name="Ma J."/>
        </authorList>
    </citation>
    <scope>NUCLEOTIDE SEQUENCE [LARGE SCALE GENOMIC DNA]</scope>
    <source>
        <strain evidence="4">KCTC 42986</strain>
    </source>
</reference>
<evidence type="ECO:0000259" key="2">
    <source>
        <dbReference type="Pfam" id="PF05650"/>
    </source>
</evidence>
<sequence length="730" mass="78831">MSEKLNKYLFTTAFFLGAVGVVWVAIGFFGSSVLALAMTTIIGAVYVFGALELRQFRQASTTLATALMTIPENLADLEQWLVSVHASLQNSVRLRIEGERVGLPGPALTPYLVGLLVMLGMLGTFLGMVVTLNGAVFALEKTTDLEAIRSALAVPVKGLGLAFGTSVAGVAASAMLGLMSALSRRERMLTAHLLDTKIATVLRRFSLTHQRQETFKALQLQSQALPLVVDKLHAMMTQMEGMSQALNQRLLSNQESFHSDVKDVYTDLASSVDKSLRESLSQSAHVAGESIKPVVEAAMNGIAQEATLMHARVADTVQTQLDGISARFSMTATTVANTWTAALGSHEQASAGIASSVSRSLDAFNDTFEQRSGALVATVGAAYAGLQTDQAERDKQRLQAWTQSLETMAAGLAHELQQTSAQTLTQQQKICDTLTQTARDITEQTQTSAGNALVETTRLITCAEDLMRCRIAAEGQWIEQHRERMDQLTSMLRSELGALKDEEAQRGIAAVERLAQLQDALQTALTSHLTTLGAGLEDPITRLIQTASEAPRAAAEVIGQLRQEISNSVARDNELLVERSRIMETLNALLNAINHASVEQRAVIDSLVASSAVALNTAGSAFSENVATESAKLADIAAHVTSSAVEVSSLSEAFSFAVNSFNEANEKLIANLQRIEGAMDKSMLRGDEQLAYYVAQAREIIDLSMRSQKEIFEELRQLPAKQTRFAEEVK</sequence>
<evidence type="ECO:0000313" key="3">
    <source>
        <dbReference type="EMBL" id="MFC3109463.1"/>
    </source>
</evidence>
<feature type="transmembrane region" description="Helical" evidence="1">
    <location>
        <begin position="111"/>
        <end position="139"/>
    </location>
</feature>
<keyword evidence="4" id="KW-1185">Reference proteome</keyword>
<feature type="transmembrane region" description="Helical" evidence="1">
    <location>
        <begin position="159"/>
        <end position="182"/>
    </location>
</feature>
<keyword evidence="1" id="KW-0472">Membrane</keyword>
<accession>A0ABV7F317</accession>
<comment type="caution">
    <text evidence="3">The sequence shown here is derived from an EMBL/GenBank/DDBJ whole genome shotgun (WGS) entry which is preliminary data.</text>
</comment>
<dbReference type="EMBL" id="JBHRTP010000052">
    <property type="protein sequence ID" value="MFC3109463.1"/>
    <property type="molecule type" value="Genomic_DNA"/>
</dbReference>
<feature type="domain" description="DUF802" evidence="2">
    <location>
        <begin position="324"/>
        <end position="376"/>
    </location>
</feature>
<gene>
    <name evidence="3" type="ORF">ACFOFO_16095</name>
</gene>
<evidence type="ECO:0000313" key="4">
    <source>
        <dbReference type="Proteomes" id="UP001595530"/>
    </source>
</evidence>
<evidence type="ECO:0000256" key="1">
    <source>
        <dbReference type="SAM" id="Phobius"/>
    </source>
</evidence>
<dbReference type="Pfam" id="PF05650">
    <property type="entry name" value="DUF802"/>
    <property type="match status" value="1"/>
</dbReference>
<dbReference type="Proteomes" id="UP001595530">
    <property type="component" value="Unassembled WGS sequence"/>
</dbReference>
<feature type="transmembrane region" description="Helical" evidence="1">
    <location>
        <begin position="7"/>
        <end position="26"/>
    </location>
</feature>
<organism evidence="3 4">
    <name type="scientific">Undibacterium arcticum</name>
    <dbReference type="NCBI Taxonomy" id="1762892"/>
    <lineage>
        <taxon>Bacteria</taxon>
        <taxon>Pseudomonadati</taxon>
        <taxon>Pseudomonadota</taxon>
        <taxon>Betaproteobacteria</taxon>
        <taxon>Burkholderiales</taxon>
        <taxon>Oxalobacteraceae</taxon>
        <taxon>Undibacterium</taxon>
    </lineage>
</organism>
<dbReference type="InterPro" id="IPR008520">
    <property type="entry name" value="DUF802"/>
</dbReference>
<protein>
    <submittedName>
        <fullName evidence="3">DUF802 domain-containing protein</fullName>
    </submittedName>
</protein>
<name>A0ABV7F317_9BURK</name>
<dbReference type="SUPFAM" id="SSF58113">
    <property type="entry name" value="Apolipoprotein A-I"/>
    <property type="match status" value="1"/>
</dbReference>
<keyword evidence="1" id="KW-1133">Transmembrane helix</keyword>
<proteinExistence type="predicted"/>